<dbReference type="InterPro" id="IPR001509">
    <property type="entry name" value="Epimerase_deHydtase"/>
</dbReference>
<feature type="domain" description="NAD-dependent epimerase/dehydratase" evidence="3">
    <location>
        <begin position="81"/>
        <end position="241"/>
    </location>
</feature>
<evidence type="ECO:0000259" key="3">
    <source>
        <dbReference type="Pfam" id="PF01370"/>
    </source>
</evidence>
<dbReference type="InterPro" id="IPR051207">
    <property type="entry name" value="ComplexI_NDUFA9_subunit"/>
</dbReference>
<proteinExistence type="predicted"/>
<protein>
    <recommendedName>
        <fullName evidence="3">NAD-dependent epimerase/dehydratase domain-containing protein</fullName>
    </recommendedName>
</protein>
<dbReference type="AlphaFoldDB" id="A0A7S4QPF3"/>
<dbReference type="GO" id="GO:0005739">
    <property type="term" value="C:mitochondrion"/>
    <property type="evidence" value="ECO:0007669"/>
    <property type="project" value="TreeGrafter"/>
</dbReference>
<evidence type="ECO:0000313" key="4">
    <source>
        <dbReference type="EMBL" id="CAE4588262.1"/>
    </source>
</evidence>
<gene>
    <name evidence="4" type="ORF">DBRI00130_LOCUS5049</name>
</gene>
<organism evidence="4">
    <name type="scientific">Ditylum brightwellii</name>
    <dbReference type="NCBI Taxonomy" id="49249"/>
    <lineage>
        <taxon>Eukaryota</taxon>
        <taxon>Sar</taxon>
        <taxon>Stramenopiles</taxon>
        <taxon>Ochrophyta</taxon>
        <taxon>Bacillariophyta</taxon>
        <taxon>Mediophyceae</taxon>
        <taxon>Lithodesmiophycidae</taxon>
        <taxon>Lithodesmiales</taxon>
        <taxon>Lithodesmiaceae</taxon>
        <taxon>Ditylum</taxon>
    </lineage>
</organism>
<accession>A0A7S4QPF3</accession>
<feature type="signal peptide" evidence="2">
    <location>
        <begin position="1"/>
        <end position="17"/>
    </location>
</feature>
<feature type="chain" id="PRO_5030962761" description="NAD-dependent epimerase/dehydratase domain-containing protein" evidence="2">
    <location>
        <begin position="18"/>
        <end position="549"/>
    </location>
</feature>
<dbReference type="Gene3D" id="3.40.50.720">
    <property type="entry name" value="NAD(P)-binding Rossmann-like Domain"/>
    <property type="match status" value="1"/>
</dbReference>
<feature type="compositionally biased region" description="Acidic residues" evidence="1">
    <location>
        <begin position="336"/>
        <end position="349"/>
    </location>
</feature>
<dbReference type="SUPFAM" id="SSF51735">
    <property type="entry name" value="NAD(P)-binding Rossmann-fold domains"/>
    <property type="match status" value="1"/>
</dbReference>
<reference evidence="4" key="1">
    <citation type="submission" date="2021-01" db="EMBL/GenBank/DDBJ databases">
        <authorList>
            <person name="Corre E."/>
            <person name="Pelletier E."/>
            <person name="Niang G."/>
            <person name="Scheremetjew M."/>
            <person name="Finn R."/>
            <person name="Kale V."/>
            <person name="Holt S."/>
            <person name="Cochrane G."/>
            <person name="Meng A."/>
            <person name="Brown T."/>
            <person name="Cohen L."/>
        </authorList>
    </citation>
    <scope>NUCLEOTIDE SEQUENCE</scope>
    <source>
        <strain evidence="4">GSO104</strain>
    </source>
</reference>
<evidence type="ECO:0000256" key="1">
    <source>
        <dbReference type="SAM" id="MobiDB-lite"/>
    </source>
</evidence>
<feature type="region of interest" description="Disordered" evidence="1">
    <location>
        <begin position="325"/>
        <end position="353"/>
    </location>
</feature>
<dbReference type="GO" id="GO:0044877">
    <property type="term" value="F:protein-containing complex binding"/>
    <property type="evidence" value="ECO:0007669"/>
    <property type="project" value="TreeGrafter"/>
</dbReference>
<keyword evidence="2" id="KW-0732">Signal</keyword>
<dbReference type="Pfam" id="PF01370">
    <property type="entry name" value="Epimerase"/>
    <property type="match status" value="1"/>
</dbReference>
<name>A0A7S4QPF3_9STRA</name>
<dbReference type="EMBL" id="HBNS01006241">
    <property type="protein sequence ID" value="CAE4588262.1"/>
    <property type="molecule type" value="Transcribed_RNA"/>
</dbReference>
<dbReference type="PANTHER" id="PTHR12126">
    <property type="entry name" value="NADH-UBIQUINONE OXIDOREDUCTASE 39 KDA SUBUNIT-RELATED"/>
    <property type="match status" value="1"/>
</dbReference>
<sequence length="549" mass="60654">MMKIFIGLLLLFDYTIAFLPSLRHHQVKATSTMSIVRKFSSFDALIYSYHRGIDTSSSRAVLSSMSADENNIEGGDEWRKILVLGSTGFLGSEIVHQLSTRNIPFVGTSTSGRDGTIQLDLTSTTAQKDIQSIVTTEKCTAVISTVGSINTSNDLIVNSASGKVAARGARDGGARTFVFIGNDLRVRQIGTKVIPFLNNYMEGKEQSERIVRECFGRSDNDDKYSYCIIRPTFIYGGNDFGLNPPRITSSLGSAVEELLGNYAVQSISDELPDLLSLALDPPVSVQAVAAASINAALGLLSKEQVELDSRTSILDAVAVSSLLEREERRRKRRNEEEDGDAGNQEEEEEERKCMEEIKTQLLKNTAAAGGIGVGYDSRASSSSSFRTDLELMKDLESIQHPFHIKPAYNSMLNGQWDFVHAGPPTIATAIMEFLTETSQLFGPLSLFKFRETYLEVGQEQSVIRVVVGGNVLKRDVDLIIQTKLTPDERVVKNGTRMMERFDSVQLGGVDIPIPEQWKQSRQLDITFLDKDMMIARSGVMGDPHLLLRR</sequence>
<dbReference type="InterPro" id="IPR036291">
    <property type="entry name" value="NAD(P)-bd_dom_sf"/>
</dbReference>
<dbReference type="PANTHER" id="PTHR12126:SF16">
    <property type="entry name" value="MIOREX COMPLEX COMPONENT 2"/>
    <property type="match status" value="1"/>
</dbReference>
<evidence type="ECO:0000256" key="2">
    <source>
        <dbReference type="SAM" id="SignalP"/>
    </source>
</evidence>